<feature type="transmembrane region" description="Helical" evidence="1">
    <location>
        <begin position="213"/>
        <end position="235"/>
    </location>
</feature>
<evidence type="ECO:0000256" key="1">
    <source>
        <dbReference type="SAM" id="Phobius"/>
    </source>
</evidence>
<proteinExistence type="predicted"/>
<keyword evidence="1" id="KW-0472">Membrane</keyword>
<feature type="transmembrane region" description="Helical" evidence="1">
    <location>
        <begin position="34"/>
        <end position="55"/>
    </location>
</feature>
<reference evidence="2 3" key="1">
    <citation type="submission" date="2017-07" db="EMBL/GenBank/DDBJ databases">
        <title>Draft whole genome sequences of clinical Proprionibacteriaceae strains.</title>
        <authorList>
            <person name="Bernier A.-M."/>
            <person name="Bernard K."/>
            <person name="Domingo M.-C."/>
        </authorList>
    </citation>
    <scope>NUCLEOTIDE SEQUENCE [LARGE SCALE GENOMIC DNA]</scope>
    <source>
        <strain evidence="2 3">NML 030167</strain>
    </source>
</reference>
<sequence>MGKTCEQYLTISEDRGQMTSATRTAHRPRLLRRAMVVGAVLFTLIGLPFTVVGAIQGNDYFAVPDASLSTDSAAMVTREIDVEGRRPTDPQNDPGDLSRVRIQVRPADPNRPVFVGIGRRADVERYLQGVAYDEMATFTTDPLRVTWQRHPGGAAASPPAAQSFWAATSKVVAPGVVELEWDKSLGEWMAVAMNADGSPGLEVSANIGLRWGFLLPVGIGCLVLATTLVGGLILLTRRAVKR</sequence>
<dbReference type="Proteomes" id="UP000215896">
    <property type="component" value="Unassembled WGS sequence"/>
</dbReference>
<keyword evidence="1" id="KW-1133">Transmembrane helix</keyword>
<protein>
    <submittedName>
        <fullName evidence="2">Uncharacterized protein</fullName>
    </submittedName>
</protein>
<gene>
    <name evidence="2" type="ORF">CGZ94_11120</name>
</gene>
<organism evidence="2 3">
    <name type="scientific">Enemella evansiae</name>
    <dbReference type="NCBI Taxonomy" id="2016499"/>
    <lineage>
        <taxon>Bacteria</taxon>
        <taxon>Bacillati</taxon>
        <taxon>Actinomycetota</taxon>
        <taxon>Actinomycetes</taxon>
        <taxon>Propionibacteriales</taxon>
        <taxon>Propionibacteriaceae</taxon>
        <taxon>Enemella</taxon>
    </lineage>
</organism>
<keyword evidence="1" id="KW-0812">Transmembrane</keyword>
<comment type="caution">
    <text evidence="2">The sequence shown here is derived from an EMBL/GenBank/DDBJ whole genome shotgun (WGS) entry which is preliminary data.</text>
</comment>
<dbReference type="AlphaFoldDB" id="A0A255GGS1"/>
<dbReference type="EMBL" id="NMVO01000013">
    <property type="protein sequence ID" value="OYO13513.1"/>
    <property type="molecule type" value="Genomic_DNA"/>
</dbReference>
<keyword evidence="3" id="KW-1185">Reference proteome</keyword>
<accession>A0A255GGS1</accession>
<evidence type="ECO:0000313" key="2">
    <source>
        <dbReference type="EMBL" id="OYO13513.1"/>
    </source>
</evidence>
<name>A0A255GGS1_9ACTN</name>
<evidence type="ECO:0000313" key="3">
    <source>
        <dbReference type="Proteomes" id="UP000215896"/>
    </source>
</evidence>